<dbReference type="SMART" id="SM00906">
    <property type="entry name" value="Fungal_trans"/>
    <property type="match status" value="1"/>
</dbReference>
<dbReference type="CDD" id="cd00067">
    <property type="entry name" value="GAL4"/>
    <property type="match status" value="1"/>
</dbReference>
<protein>
    <recommendedName>
        <fullName evidence="4">Zn(2)-C6 fungal-type domain-containing protein</fullName>
    </recommendedName>
</protein>
<keyword evidence="2" id="KW-0479">Metal-binding</keyword>
<dbReference type="Pfam" id="PF04082">
    <property type="entry name" value="Fungal_trans"/>
    <property type="match status" value="1"/>
</dbReference>
<gene>
    <name evidence="5" type="ORF">FGG08_002143</name>
</gene>
<evidence type="ECO:0000313" key="6">
    <source>
        <dbReference type="Proteomes" id="UP000698800"/>
    </source>
</evidence>
<dbReference type="EMBL" id="JAGHQL010000030">
    <property type="protein sequence ID" value="KAH0543582.1"/>
    <property type="molecule type" value="Genomic_DNA"/>
</dbReference>
<dbReference type="Pfam" id="PF00172">
    <property type="entry name" value="Zn_clus"/>
    <property type="match status" value="1"/>
</dbReference>
<keyword evidence="6" id="KW-1185">Reference proteome</keyword>
<evidence type="ECO:0000256" key="3">
    <source>
        <dbReference type="ARBA" id="ARBA00023242"/>
    </source>
</evidence>
<sequence length="727" mass="81829">MADSKSTSKSPPSAHLNPRSCVTCRRRKVKCDKHSPCSNCTKAHIPCIFPERGRAVRRPRKPPDNELLKRLAKLEGVVEELSGQVAMEEGGVGAQFVKNEIPASEKESGRLVIDEGRSRYVDDLKAVLYDDESENDVSSPGSGMLATGGRDGFIFGYHSLATTLREFHPEPNQIDYLWQIYSSNVDPVLKIVHKPTFEKNLLKAKYNLDGLSKGMEALMFAMYFAAVTSLNPEECRSTLQVEKSVLHNTYRFAVEQALARAGFLDTRELIILQAFVIFLVCVRRQTESRRVWTLTGLAIRVAQSLGLHRDGAAFKLSPFETEMRRRLWWQICILDIRSAEDDGSDPSIMEYSFDTKLPLNINDNDIEPETEKTPVARKECTDMTFCLVRFEICRSLRRLVTVIHFDQGQEAHRKELTMKEKEKLIEDCRQMLDERYLSKCDTSVPLHWVSAAVVKLVIAKVYLIIHHPLQHQDGGVSMSQETRDRLFHTSCIVLEYSHVIQSFPAARQWGWLFKTYVQWQAVGFILSELCVRVEGLEVDKAWKAIDTVFREADQFEIQADAKRSQLWRPLTKLLAKATQVRHAHAREKMRRMAMEEASAILPTDSKLGLADYWSAPDTTPSITTSTATIDTLSSDTPLSFTGMDLPMMSTPGSANLGVVMSNDVGLLNPYPMGRMTGMSDVSDVSDEAAAVAAAGGWQWDGRSFQIMDQGWSEDQGGYTNPAAPSIW</sequence>
<dbReference type="PROSITE" id="PS50048">
    <property type="entry name" value="ZN2_CY6_FUNGAL_2"/>
    <property type="match status" value="1"/>
</dbReference>
<dbReference type="Gene3D" id="4.10.240.10">
    <property type="entry name" value="Zn(2)-C6 fungal-type DNA-binding domain"/>
    <property type="match status" value="1"/>
</dbReference>
<reference evidence="5" key="1">
    <citation type="submission" date="2021-03" db="EMBL/GenBank/DDBJ databases">
        <title>Comparative genomics and phylogenomic investigation of the class Geoglossomycetes provide insights into ecological specialization and systematics.</title>
        <authorList>
            <person name="Melie T."/>
            <person name="Pirro S."/>
            <person name="Miller A.N."/>
            <person name="Quandt A."/>
        </authorList>
    </citation>
    <scope>NUCLEOTIDE SEQUENCE</scope>
    <source>
        <strain evidence="5">GBOQ0MN5Z8</strain>
    </source>
</reference>
<evidence type="ECO:0000256" key="2">
    <source>
        <dbReference type="ARBA" id="ARBA00022723"/>
    </source>
</evidence>
<evidence type="ECO:0000313" key="5">
    <source>
        <dbReference type="EMBL" id="KAH0543582.1"/>
    </source>
</evidence>
<feature type="domain" description="Zn(2)-C6 fungal-type" evidence="4">
    <location>
        <begin position="20"/>
        <end position="49"/>
    </location>
</feature>
<proteinExistence type="predicted"/>
<keyword evidence="3" id="KW-0539">Nucleus</keyword>
<dbReference type="GO" id="GO:0003677">
    <property type="term" value="F:DNA binding"/>
    <property type="evidence" value="ECO:0007669"/>
    <property type="project" value="InterPro"/>
</dbReference>
<dbReference type="InterPro" id="IPR007219">
    <property type="entry name" value="XnlR_reg_dom"/>
</dbReference>
<dbReference type="Proteomes" id="UP000698800">
    <property type="component" value="Unassembled WGS sequence"/>
</dbReference>
<dbReference type="InterPro" id="IPR050613">
    <property type="entry name" value="Sec_Metabolite_Reg"/>
</dbReference>
<dbReference type="AlphaFoldDB" id="A0A9P8KZH9"/>
<dbReference type="PROSITE" id="PS00463">
    <property type="entry name" value="ZN2_CY6_FUNGAL_1"/>
    <property type="match status" value="1"/>
</dbReference>
<comment type="caution">
    <text evidence="5">The sequence shown here is derived from an EMBL/GenBank/DDBJ whole genome shotgun (WGS) entry which is preliminary data.</text>
</comment>
<name>A0A9P8KZH9_9PEZI</name>
<dbReference type="PANTHER" id="PTHR31001:SF50">
    <property type="entry name" value="ZN(II)2CYS6 TRANSCRIPTION FACTOR (EUROFUNG)"/>
    <property type="match status" value="1"/>
</dbReference>
<organism evidence="5 6">
    <name type="scientific">Glutinoglossum americanum</name>
    <dbReference type="NCBI Taxonomy" id="1670608"/>
    <lineage>
        <taxon>Eukaryota</taxon>
        <taxon>Fungi</taxon>
        <taxon>Dikarya</taxon>
        <taxon>Ascomycota</taxon>
        <taxon>Pezizomycotina</taxon>
        <taxon>Geoglossomycetes</taxon>
        <taxon>Geoglossales</taxon>
        <taxon>Geoglossaceae</taxon>
        <taxon>Glutinoglossum</taxon>
    </lineage>
</organism>
<dbReference type="InterPro" id="IPR036864">
    <property type="entry name" value="Zn2-C6_fun-type_DNA-bd_sf"/>
</dbReference>
<dbReference type="GO" id="GO:0008270">
    <property type="term" value="F:zinc ion binding"/>
    <property type="evidence" value="ECO:0007669"/>
    <property type="project" value="InterPro"/>
</dbReference>
<dbReference type="InterPro" id="IPR001138">
    <property type="entry name" value="Zn2Cys6_DnaBD"/>
</dbReference>
<accession>A0A9P8KZH9</accession>
<dbReference type="GO" id="GO:0000981">
    <property type="term" value="F:DNA-binding transcription factor activity, RNA polymerase II-specific"/>
    <property type="evidence" value="ECO:0007669"/>
    <property type="project" value="InterPro"/>
</dbReference>
<dbReference type="SUPFAM" id="SSF57701">
    <property type="entry name" value="Zn2/Cys6 DNA-binding domain"/>
    <property type="match status" value="1"/>
</dbReference>
<comment type="subcellular location">
    <subcellularLocation>
        <location evidence="1">Nucleus</location>
    </subcellularLocation>
</comment>
<evidence type="ECO:0000256" key="1">
    <source>
        <dbReference type="ARBA" id="ARBA00004123"/>
    </source>
</evidence>
<dbReference type="SMART" id="SM00066">
    <property type="entry name" value="GAL4"/>
    <property type="match status" value="1"/>
</dbReference>
<dbReference type="GO" id="GO:0005634">
    <property type="term" value="C:nucleus"/>
    <property type="evidence" value="ECO:0007669"/>
    <property type="project" value="UniProtKB-SubCell"/>
</dbReference>
<dbReference type="CDD" id="cd12148">
    <property type="entry name" value="fungal_TF_MHR"/>
    <property type="match status" value="1"/>
</dbReference>
<dbReference type="OrthoDB" id="3989227at2759"/>
<dbReference type="PANTHER" id="PTHR31001">
    <property type="entry name" value="UNCHARACTERIZED TRANSCRIPTIONAL REGULATORY PROTEIN"/>
    <property type="match status" value="1"/>
</dbReference>
<dbReference type="GO" id="GO:0006351">
    <property type="term" value="P:DNA-templated transcription"/>
    <property type="evidence" value="ECO:0007669"/>
    <property type="project" value="InterPro"/>
</dbReference>
<evidence type="ECO:0000259" key="4">
    <source>
        <dbReference type="PROSITE" id="PS50048"/>
    </source>
</evidence>